<evidence type="ECO:0008006" key="3">
    <source>
        <dbReference type="Google" id="ProtNLM"/>
    </source>
</evidence>
<protein>
    <recommendedName>
        <fullName evidence="3">Tol protein</fullName>
    </recommendedName>
</protein>
<dbReference type="STRING" id="1279085.S0E376"/>
<proteinExistence type="predicted"/>
<dbReference type="AlphaFoldDB" id="S0E376"/>
<keyword evidence="2" id="KW-1185">Reference proteome</keyword>
<dbReference type="PANTHER" id="PTHR33112:SF10">
    <property type="entry name" value="TOL"/>
    <property type="match status" value="1"/>
</dbReference>
<dbReference type="EMBL" id="HF679027">
    <property type="protein sequence ID" value="CCT69105.1"/>
    <property type="molecule type" value="Genomic_DNA"/>
</dbReference>
<dbReference type="Proteomes" id="UP000016800">
    <property type="component" value="Chromosome V"/>
</dbReference>
<evidence type="ECO:0000313" key="2">
    <source>
        <dbReference type="Proteomes" id="UP000016800"/>
    </source>
</evidence>
<dbReference type="GeneID" id="35401519"/>
<organism evidence="1 2">
    <name type="scientific">Gibberella fujikuroi (strain CBS 195.34 / IMI 58289 / NRRL A-6831)</name>
    <name type="common">Bakanae and foot rot disease fungus</name>
    <name type="synonym">Fusarium fujikuroi</name>
    <dbReference type="NCBI Taxonomy" id="1279085"/>
    <lineage>
        <taxon>Eukaryota</taxon>
        <taxon>Fungi</taxon>
        <taxon>Dikarya</taxon>
        <taxon>Ascomycota</taxon>
        <taxon>Pezizomycotina</taxon>
        <taxon>Sordariomycetes</taxon>
        <taxon>Hypocreomycetidae</taxon>
        <taxon>Hypocreales</taxon>
        <taxon>Nectriaceae</taxon>
        <taxon>Fusarium</taxon>
        <taxon>Fusarium fujikuroi species complex</taxon>
    </lineage>
</organism>
<dbReference type="PANTHER" id="PTHR33112">
    <property type="entry name" value="DOMAIN PROTEIN, PUTATIVE-RELATED"/>
    <property type="match status" value="1"/>
</dbReference>
<dbReference type="HOGENOM" id="CLU_725720_0_0_1"/>
<gene>
    <name evidence="1" type="ORF">FFUJ_08042</name>
</gene>
<name>S0E376_GIBF5</name>
<evidence type="ECO:0000313" key="1">
    <source>
        <dbReference type="EMBL" id="CCT69105.1"/>
    </source>
</evidence>
<accession>S0E376</accession>
<dbReference type="VEuPathDB" id="FungiDB:FFUJ_08042"/>
<reference evidence="2" key="1">
    <citation type="journal article" date="2013" name="PLoS Pathog.">
        <title>Deciphering the cryptic genome: genome-wide analyses of the rice pathogen Fusarium fujikuroi reveal complex regulation of secondary metabolism and novel metabolites.</title>
        <authorList>
            <person name="Wiemann P."/>
            <person name="Sieber C.M."/>
            <person name="von Bargen K.W."/>
            <person name="Studt L."/>
            <person name="Niehaus E.M."/>
            <person name="Espino J.J."/>
            <person name="Huss K."/>
            <person name="Michielse C.B."/>
            <person name="Albermann S."/>
            <person name="Wagner D."/>
            <person name="Bergner S.V."/>
            <person name="Connolly L.R."/>
            <person name="Fischer A."/>
            <person name="Reuter G."/>
            <person name="Kleigrewe K."/>
            <person name="Bald T."/>
            <person name="Wingfield B.D."/>
            <person name="Ophir R."/>
            <person name="Freeman S."/>
            <person name="Hippler M."/>
            <person name="Smith K.M."/>
            <person name="Brown D.W."/>
            <person name="Proctor R.H."/>
            <person name="Munsterkotter M."/>
            <person name="Freitag M."/>
            <person name="Humpf H.U."/>
            <person name="Guldener U."/>
            <person name="Tudzynski B."/>
        </authorList>
    </citation>
    <scope>NUCLEOTIDE SEQUENCE [LARGE SCALE GENOMIC DNA]</scope>
    <source>
        <strain evidence="2">CBS 195.34 / IMI 58289 / NRRL A-6831</strain>
    </source>
</reference>
<sequence length="381" mass="43318">MACAPTAVRRMYCLVYQRAPLLKRGWCFQERLLARRTFHWSRNGVFWICVGDKAARSEFSSRYDTFSTDPRISNSGIFHGISVPGELKQPWSPWMHYVQEYSSKGLSFATDRLVAVHGLGTRLATLGGDEYFGGIFGGHISWGLIWQADPEDDARKKLDCFPSWSWTSCQSDRAVTIAGQSKPWVECVRLEGFPAFQNPLDFQGLEKRTLHVNAPLLKFEPCQYRRDSNIPYEFETAGVQFSAFFTYDAPELEPTDHSDLFILLILLGSDQKGILLRAKGSMYERVGYTSLLYVAGFKGFQRLSFWDNFQIRSHSMKPGFQYAIEVLFLSVVTRRIMWSATTISLTTVHHALSSSFQASLVSTITFPKQLDTVFTAINNPL</sequence>
<dbReference type="RefSeq" id="XP_023431185.1">
    <property type="nucleotide sequence ID" value="XM_023578364.1"/>
</dbReference>